<evidence type="ECO:0000313" key="3">
    <source>
        <dbReference type="Proteomes" id="UP001519309"/>
    </source>
</evidence>
<dbReference type="EMBL" id="JAGGLP010000028">
    <property type="protein sequence ID" value="MBP2055310.1"/>
    <property type="molecule type" value="Genomic_DNA"/>
</dbReference>
<protein>
    <submittedName>
        <fullName evidence="2">DNA-directed RNA polymerase specialized sigma24 family protein</fullName>
    </submittedName>
</protein>
<feature type="region of interest" description="Disordered" evidence="1">
    <location>
        <begin position="31"/>
        <end position="66"/>
    </location>
</feature>
<sequence>MGRSENAIRWKLYVLKLAAYPADLVPAARAAVSSQEQAAQPKAYTVAEKRQSHPRAYERRSPEEDERLARMNADEVPVAEMARELGRNEGAVTSRLEKILPPFWPARDQPGSPGRVPGPVARLVT</sequence>
<evidence type="ECO:0000313" key="2">
    <source>
        <dbReference type="EMBL" id="MBP2055310.1"/>
    </source>
</evidence>
<feature type="region of interest" description="Disordered" evidence="1">
    <location>
        <begin position="103"/>
        <end position="125"/>
    </location>
</feature>
<evidence type="ECO:0000256" key="1">
    <source>
        <dbReference type="SAM" id="MobiDB-lite"/>
    </source>
</evidence>
<comment type="caution">
    <text evidence="2">The sequence shown here is derived from an EMBL/GenBank/DDBJ whole genome shotgun (WGS) entry which is preliminary data.</text>
</comment>
<keyword evidence="2" id="KW-0240">DNA-directed RNA polymerase</keyword>
<name>A0ABS4M6N7_9ACTN</name>
<proteinExistence type="predicted"/>
<dbReference type="Proteomes" id="UP001519309">
    <property type="component" value="Unassembled WGS sequence"/>
</dbReference>
<keyword evidence="3" id="KW-1185">Reference proteome</keyword>
<dbReference type="RefSeq" id="WP_159400072.1">
    <property type="nucleotide sequence ID" value="NZ_CP016279.1"/>
</dbReference>
<dbReference type="GO" id="GO:0000428">
    <property type="term" value="C:DNA-directed RNA polymerase complex"/>
    <property type="evidence" value="ECO:0007669"/>
    <property type="project" value="UniProtKB-KW"/>
</dbReference>
<gene>
    <name evidence="2" type="ORF">J2Z21_008324</name>
</gene>
<organism evidence="2 3">
    <name type="scientific">Streptomyces griseochromogenes</name>
    <dbReference type="NCBI Taxonomy" id="68214"/>
    <lineage>
        <taxon>Bacteria</taxon>
        <taxon>Bacillati</taxon>
        <taxon>Actinomycetota</taxon>
        <taxon>Actinomycetes</taxon>
        <taxon>Kitasatosporales</taxon>
        <taxon>Streptomycetaceae</taxon>
        <taxon>Streptomyces</taxon>
    </lineage>
</organism>
<accession>A0ABS4M6N7</accession>
<reference evidence="2 3" key="1">
    <citation type="submission" date="2021-03" db="EMBL/GenBank/DDBJ databases">
        <title>Genomic Encyclopedia of Type Strains, Phase IV (KMG-IV): sequencing the most valuable type-strain genomes for metagenomic binning, comparative biology and taxonomic classification.</title>
        <authorList>
            <person name="Goeker M."/>
        </authorList>
    </citation>
    <scope>NUCLEOTIDE SEQUENCE [LARGE SCALE GENOMIC DNA]</scope>
    <source>
        <strain evidence="2 3">DSM 40499</strain>
    </source>
</reference>
<feature type="compositionally biased region" description="Basic and acidic residues" evidence="1">
    <location>
        <begin position="47"/>
        <end position="66"/>
    </location>
</feature>
<keyword evidence="2" id="KW-0804">Transcription</keyword>